<comment type="caution">
    <text evidence="1">The sequence shown here is derived from an EMBL/GenBank/DDBJ whole genome shotgun (WGS) entry which is preliminary data.</text>
</comment>
<dbReference type="InterPro" id="IPR025153">
    <property type="entry name" value="Ead_Ea22"/>
</dbReference>
<dbReference type="AlphaFoldDB" id="A0ABD7N263"/>
<dbReference type="Pfam" id="PF13935">
    <property type="entry name" value="Ead_Ea22"/>
    <property type="match status" value="1"/>
</dbReference>
<accession>A0ABD7N263</accession>
<dbReference type="Proteomes" id="UP000252079">
    <property type="component" value="Unassembled WGS sequence"/>
</dbReference>
<reference evidence="1 2" key="1">
    <citation type="submission" date="2018-07" db="EMBL/GenBank/DDBJ databases">
        <authorList>
            <consortium name="Pathogen Informatics"/>
        </authorList>
    </citation>
    <scope>NUCLEOTIDE SEQUENCE [LARGE SCALE GENOMIC DNA]</scope>
    <source>
        <strain evidence="1 2">4300STDY6636950</strain>
    </source>
</reference>
<proteinExistence type="predicted"/>
<evidence type="ECO:0000313" key="1">
    <source>
        <dbReference type="EMBL" id="SSF78368.1"/>
    </source>
</evidence>
<sequence>MTTDITELAQSLKAAADREMIYRDGAETSEIWERTVTPENILALVEALEYYKSREERVTSLVRDNSKSWDELYRQVEAKGKRNVELVEALESEKRICATWRKTAESTSEKLEKAQAAERRWHRVASRVHEQACESDVKIDELEAIRAAAEKLVRCKGRYHSEQNYRALAALFGVKTPDLPPLEHENVHYADAAEMEIAALRQRIAKLESRTVKLPKPHAHLIWIQAGHAPDDYWDDVAVSHSEKDRCCDGSERYPVYARWEIEEMMSAAGIKVEAE</sequence>
<dbReference type="RefSeq" id="WP_114260636.1">
    <property type="nucleotide sequence ID" value="NZ_UFBM01000014.1"/>
</dbReference>
<name>A0ABD7N263_9ENTR</name>
<dbReference type="EMBL" id="UFBM01000014">
    <property type="protein sequence ID" value="SSF78368.1"/>
    <property type="molecule type" value="Genomic_DNA"/>
</dbReference>
<gene>
    <name evidence="1" type="ORF">SAMEA23995918_02509</name>
</gene>
<evidence type="ECO:0000313" key="2">
    <source>
        <dbReference type="Proteomes" id="UP000252079"/>
    </source>
</evidence>
<protein>
    <submittedName>
        <fullName evidence="1">RelE family toxin-antitoxin system</fullName>
    </submittedName>
</protein>
<organism evidence="1 2">
    <name type="scientific">Klebsiella quasipneumoniae</name>
    <dbReference type="NCBI Taxonomy" id="1463165"/>
    <lineage>
        <taxon>Bacteria</taxon>
        <taxon>Pseudomonadati</taxon>
        <taxon>Pseudomonadota</taxon>
        <taxon>Gammaproteobacteria</taxon>
        <taxon>Enterobacterales</taxon>
        <taxon>Enterobacteriaceae</taxon>
        <taxon>Klebsiella/Raoultella group</taxon>
        <taxon>Klebsiella</taxon>
        <taxon>Klebsiella pneumoniae complex</taxon>
    </lineage>
</organism>